<protein>
    <recommendedName>
        <fullName evidence="2">Band 7 domain-containing protein</fullName>
    </recommendedName>
</protein>
<evidence type="ECO:0000259" key="2">
    <source>
        <dbReference type="SMART" id="SM00244"/>
    </source>
</evidence>
<dbReference type="PANTHER" id="PTHR43327:SF9">
    <property type="entry name" value="BAND 7 DOMAIN-CONTAINING PROTEIN"/>
    <property type="match status" value="1"/>
</dbReference>
<name>A0A078ABJ6_STYLE</name>
<keyword evidence="1" id="KW-0175">Coiled coil</keyword>
<dbReference type="PANTHER" id="PTHR43327">
    <property type="entry name" value="STOMATIN-LIKE PROTEIN 2, MITOCHONDRIAL"/>
    <property type="match status" value="1"/>
</dbReference>
<feature type="coiled-coil region" evidence="1">
    <location>
        <begin position="271"/>
        <end position="329"/>
    </location>
</feature>
<gene>
    <name evidence="3" type="primary">Contig17109.g18227</name>
    <name evidence="3" type="ORF">STYLEM_7937</name>
</gene>
<evidence type="ECO:0000313" key="4">
    <source>
        <dbReference type="Proteomes" id="UP000039865"/>
    </source>
</evidence>
<dbReference type="SUPFAM" id="SSF117892">
    <property type="entry name" value="Band 7/SPFH domain"/>
    <property type="match status" value="1"/>
</dbReference>
<dbReference type="EMBL" id="CCKQ01007563">
    <property type="protein sequence ID" value="CDW78952.1"/>
    <property type="molecule type" value="Genomic_DNA"/>
</dbReference>
<dbReference type="InterPro" id="IPR050710">
    <property type="entry name" value="Band7/mec-2_domain"/>
</dbReference>
<dbReference type="SMART" id="SM00244">
    <property type="entry name" value="PHB"/>
    <property type="match status" value="1"/>
</dbReference>
<dbReference type="OMA" id="CLVFRIM"/>
<organism evidence="3 4">
    <name type="scientific">Stylonychia lemnae</name>
    <name type="common">Ciliate</name>
    <dbReference type="NCBI Taxonomy" id="5949"/>
    <lineage>
        <taxon>Eukaryota</taxon>
        <taxon>Sar</taxon>
        <taxon>Alveolata</taxon>
        <taxon>Ciliophora</taxon>
        <taxon>Intramacronucleata</taxon>
        <taxon>Spirotrichea</taxon>
        <taxon>Stichotrichia</taxon>
        <taxon>Sporadotrichida</taxon>
        <taxon>Oxytrichidae</taxon>
        <taxon>Stylonychinae</taxon>
        <taxon>Stylonychia</taxon>
    </lineage>
</organism>
<dbReference type="Gene3D" id="3.30.479.30">
    <property type="entry name" value="Band 7 domain"/>
    <property type="match status" value="1"/>
</dbReference>
<dbReference type="OrthoDB" id="157027at2759"/>
<feature type="domain" description="Band 7" evidence="2">
    <location>
        <begin position="53"/>
        <end position="230"/>
    </location>
</feature>
<dbReference type="InParanoid" id="A0A078ABJ6"/>
<dbReference type="InterPro" id="IPR036013">
    <property type="entry name" value="Band_7/SPFH_dom_sf"/>
</dbReference>
<dbReference type="AlphaFoldDB" id="A0A078ABJ6"/>
<keyword evidence="4" id="KW-1185">Reference proteome</keyword>
<sequence>MLSKNRNHTKRQGSTRLAAIRVQNIDDSLEWFGNYTPDGETPIILMPSRSSCAPYIYVPEGTYAVITKHGEFLEIKKEGGVYFCMPYVYLKSHQSSFAQTQIQYLVTQQNVVFDMEVKSCPTYDNIFIYIDVAAVFKCKDDDASIERFVYNISINQLNKQIKAAITERIRVLARGKTHLEVYQIKGKEHTSEIIEFLNKMFHNKGLEFTRIIVQNVKLPQEIAQPLDQKAQYGSMNDFERTRHEYDMRVLNDNKELEIIKQTRQQQRLQFNEDFNRQLALVERELKVIQAEGQKMVSEIKEKTKAEEKRIQAESELKAAEIRADNQILQAKLLAQGLAEAQTTQVSAENQSKLILAEQESKVAEKNSDAIKIEGQAEGELSKVLGLRRLYEYLNKKLDIVKQMGQNPNLKIFGNSDDSSLSQMAAYGIINRNNLQQ</sequence>
<dbReference type="Pfam" id="PF01145">
    <property type="entry name" value="Band_7"/>
    <property type="match status" value="1"/>
</dbReference>
<accession>A0A078ABJ6</accession>
<proteinExistence type="predicted"/>
<reference evidence="3 4" key="1">
    <citation type="submission" date="2014-06" db="EMBL/GenBank/DDBJ databases">
        <authorList>
            <person name="Swart Estienne"/>
        </authorList>
    </citation>
    <scope>NUCLEOTIDE SEQUENCE [LARGE SCALE GENOMIC DNA]</scope>
    <source>
        <strain evidence="3 4">130c</strain>
    </source>
</reference>
<dbReference type="Proteomes" id="UP000039865">
    <property type="component" value="Unassembled WGS sequence"/>
</dbReference>
<evidence type="ECO:0000313" key="3">
    <source>
        <dbReference type="EMBL" id="CDW78952.1"/>
    </source>
</evidence>
<evidence type="ECO:0000256" key="1">
    <source>
        <dbReference type="SAM" id="Coils"/>
    </source>
</evidence>
<dbReference type="InterPro" id="IPR001107">
    <property type="entry name" value="Band_7"/>
</dbReference>